<evidence type="ECO:0000313" key="2">
    <source>
        <dbReference type="EMBL" id="MBX0303417.1"/>
    </source>
</evidence>
<organism evidence="2 3">
    <name type="scientific">Haloarcula salinisoli</name>
    <dbReference type="NCBI Taxonomy" id="2487746"/>
    <lineage>
        <taxon>Archaea</taxon>
        <taxon>Methanobacteriati</taxon>
        <taxon>Methanobacteriota</taxon>
        <taxon>Stenosarchaea group</taxon>
        <taxon>Halobacteria</taxon>
        <taxon>Halobacteriales</taxon>
        <taxon>Haloarculaceae</taxon>
        <taxon>Haloarcula</taxon>
    </lineage>
</organism>
<accession>A0A8J8C7L8</accession>
<proteinExistence type="predicted"/>
<dbReference type="EMBL" id="RKLQ01000001">
    <property type="protein sequence ID" value="MBX0303417.1"/>
    <property type="molecule type" value="Genomic_DNA"/>
</dbReference>
<name>A0A8J8C7L8_9EURY</name>
<comment type="caution">
    <text evidence="2">The sequence shown here is derived from an EMBL/GenBank/DDBJ whole genome shotgun (WGS) entry which is preliminary data.</text>
</comment>
<evidence type="ECO:0000256" key="1">
    <source>
        <dbReference type="SAM" id="MobiDB-lite"/>
    </source>
</evidence>
<dbReference type="Proteomes" id="UP000783863">
    <property type="component" value="Unassembled WGS sequence"/>
</dbReference>
<sequence length="181" mass="20184">MRVRDWQDIIEDVMDSNADPGGWRAVGGDRAGGIGEDMYIGHPSAGVYQLKTYAKNPMSVQGVGSQVARKIDDDIDPLFPDEGTGVFGVQRGPEDEDDAKEKAKNLETVLETHADAPTTPRALIEDMLDAMDSPAYGPMEYDQYDRPDRMDELTDTFEEAQQLLEAEFEDVIDEDVERGFY</sequence>
<dbReference type="AlphaFoldDB" id="A0A8J8C7L8"/>
<feature type="region of interest" description="Disordered" evidence="1">
    <location>
        <begin position="79"/>
        <end position="100"/>
    </location>
</feature>
<protein>
    <submittedName>
        <fullName evidence="2">Uncharacterized protein</fullName>
    </submittedName>
</protein>
<reference evidence="2" key="1">
    <citation type="submission" date="2021-06" db="EMBL/GenBank/DDBJ databases">
        <title>Halomicroarcula sp. F24A a new haloarchaeum isolated from saline soil.</title>
        <authorList>
            <person name="Duran-Viseras A."/>
            <person name="Sanchez-Porro C."/>
            <person name="Ventosa A."/>
        </authorList>
    </citation>
    <scope>NUCLEOTIDE SEQUENCE</scope>
    <source>
        <strain evidence="2">F24A</strain>
    </source>
</reference>
<keyword evidence="3" id="KW-1185">Reference proteome</keyword>
<evidence type="ECO:0000313" key="3">
    <source>
        <dbReference type="Proteomes" id="UP000783863"/>
    </source>
</evidence>
<dbReference type="RefSeq" id="WP_220587624.1">
    <property type="nucleotide sequence ID" value="NZ_RKLQ01000001.1"/>
</dbReference>
<gene>
    <name evidence="2" type="ORF">EGD98_07000</name>
</gene>